<dbReference type="Proteomes" id="UP000614350">
    <property type="component" value="Unassembled WGS sequence"/>
</dbReference>
<feature type="region of interest" description="Disordered" evidence="1">
    <location>
        <begin position="51"/>
        <end position="73"/>
    </location>
</feature>
<comment type="caution">
    <text evidence="2">The sequence shown here is derived from an EMBL/GenBank/DDBJ whole genome shotgun (WGS) entry which is preliminary data.</text>
</comment>
<protein>
    <submittedName>
        <fullName evidence="2">Uncharacterized protein</fullName>
    </submittedName>
</protein>
<gene>
    <name evidence="2" type="ORF">HZH66_009697</name>
</gene>
<dbReference type="AlphaFoldDB" id="A0A834MZT7"/>
<evidence type="ECO:0000313" key="2">
    <source>
        <dbReference type="EMBL" id="KAF7391217.1"/>
    </source>
</evidence>
<accession>A0A834MZT7</accession>
<evidence type="ECO:0000313" key="3">
    <source>
        <dbReference type="Proteomes" id="UP000614350"/>
    </source>
</evidence>
<evidence type="ECO:0000256" key="1">
    <source>
        <dbReference type="SAM" id="MobiDB-lite"/>
    </source>
</evidence>
<dbReference type="EMBL" id="JACSEA010000010">
    <property type="protein sequence ID" value="KAF7391217.1"/>
    <property type="molecule type" value="Genomic_DNA"/>
</dbReference>
<sequence>MQMNTIDILEENFDRVKLNQFFLMSPPNSMRFVERDTKFLVSVVLHDHDDEPRNEESLNVCTNRENSDSEPFKGDIKAGRYQVLGVEETTKWVKPH</sequence>
<organism evidence="2 3">
    <name type="scientific">Vespula vulgaris</name>
    <name type="common">Yellow jacket</name>
    <name type="synonym">Wasp</name>
    <dbReference type="NCBI Taxonomy" id="7454"/>
    <lineage>
        <taxon>Eukaryota</taxon>
        <taxon>Metazoa</taxon>
        <taxon>Ecdysozoa</taxon>
        <taxon>Arthropoda</taxon>
        <taxon>Hexapoda</taxon>
        <taxon>Insecta</taxon>
        <taxon>Pterygota</taxon>
        <taxon>Neoptera</taxon>
        <taxon>Endopterygota</taxon>
        <taxon>Hymenoptera</taxon>
        <taxon>Apocrita</taxon>
        <taxon>Aculeata</taxon>
        <taxon>Vespoidea</taxon>
        <taxon>Vespidae</taxon>
        <taxon>Vespinae</taxon>
        <taxon>Vespula</taxon>
    </lineage>
</organism>
<keyword evidence="3" id="KW-1185">Reference proteome</keyword>
<reference evidence="2" key="1">
    <citation type="journal article" date="2020" name="G3 (Bethesda)">
        <title>High-Quality Assemblies for Three Invasive Social Wasps from the &lt;i&gt;Vespula&lt;/i&gt; Genus.</title>
        <authorList>
            <person name="Harrop T.W.R."/>
            <person name="Guhlin J."/>
            <person name="McLaughlin G.M."/>
            <person name="Permina E."/>
            <person name="Stockwell P."/>
            <person name="Gilligan J."/>
            <person name="Le Lec M.F."/>
            <person name="Gruber M.A.M."/>
            <person name="Quinn O."/>
            <person name="Lovegrove M."/>
            <person name="Duncan E.J."/>
            <person name="Remnant E.J."/>
            <person name="Van Eeckhoven J."/>
            <person name="Graham B."/>
            <person name="Knapp R.A."/>
            <person name="Langford K.W."/>
            <person name="Kronenberg Z."/>
            <person name="Press M.O."/>
            <person name="Eacker S.M."/>
            <person name="Wilson-Rankin E.E."/>
            <person name="Purcell J."/>
            <person name="Lester P.J."/>
            <person name="Dearden P.K."/>
        </authorList>
    </citation>
    <scope>NUCLEOTIDE SEQUENCE</scope>
    <source>
        <strain evidence="2">Marl-1</strain>
    </source>
</reference>
<proteinExistence type="predicted"/>
<name>A0A834MZT7_VESVU</name>